<dbReference type="Proteomes" id="UP000765509">
    <property type="component" value="Unassembled WGS sequence"/>
</dbReference>
<accession>A0A9Q3EFG3</accession>
<evidence type="ECO:0000313" key="2">
    <source>
        <dbReference type="EMBL" id="MBW0518165.1"/>
    </source>
</evidence>
<sequence length="101" mass="11503">MQDSVQYEKEIRDKNHKQPDFKVGDLVLVSTLKFNNRKGSKKLKYSLSGVFMIREINGPDAVQLELTGELMNKHPTFPVSPIKPYSSSDKELFPLISKPPL</sequence>
<gene>
    <name evidence="2" type="ORF">O181_057880</name>
</gene>
<comment type="caution">
    <text evidence="2">The sequence shown here is derived from an EMBL/GenBank/DDBJ whole genome shotgun (WGS) entry which is preliminary data.</text>
</comment>
<dbReference type="Pfam" id="PF24626">
    <property type="entry name" value="SH3_Tf2-1"/>
    <property type="match status" value="1"/>
</dbReference>
<dbReference type="InterPro" id="IPR056924">
    <property type="entry name" value="SH3_Tf2-1"/>
</dbReference>
<protein>
    <recommendedName>
        <fullName evidence="1">Tf2-1-like SH3-like domain-containing protein</fullName>
    </recommendedName>
</protein>
<keyword evidence="3" id="KW-1185">Reference proteome</keyword>
<name>A0A9Q3EFG3_9BASI</name>
<evidence type="ECO:0000259" key="1">
    <source>
        <dbReference type="Pfam" id="PF24626"/>
    </source>
</evidence>
<evidence type="ECO:0000313" key="3">
    <source>
        <dbReference type="Proteomes" id="UP000765509"/>
    </source>
</evidence>
<feature type="domain" description="Tf2-1-like SH3-like" evidence="1">
    <location>
        <begin position="24"/>
        <end position="85"/>
    </location>
</feature>
<dbReference type="EMBL" id="AVOT02026453">
    <property type="protein sequence ID" value="MBW0518165.1"/>
    <property type="molecule type" value="Genomic_DNA"/>
</dbReference>
<dbReference type="OrthoDB" id="3929326at2759"/>
<dbReference type="AlphaFoldDB" id="A0A9Q3EFG3"/>
<organism evidence="2 3">
    <name type="scientific">Austropuccinia psidii MF-1</name>
    <dbReference type="NCBI Taxonomy" id="1389203"/>
    <lineage>
        <taxon>Eukaryota</taxon>
        <taxon>Fungi</taxon>
        <taxon>Dikarya</taxon>
        <taxon>Basidiomycota</taxon>
        <taxon>Pucciniomycotina</taxon>
        <taxon>Pucciniomycetes</taxon>
        <taxon>Pucciniales</taxon>
        <taxon>Sphaerophragmiaceae</taxon>
        <taxon>Austropuccinia</taxon>
    </lineage>
</organism>
<proteinExistence type="predicted"/>
<reference evidence="2" key="1">
    <citation type="submission" date="2021-03" db="EMBL/GenBank/DDBJ databases">
        <title>Draft genome sequence of rust myrtle Austropuccinia psidii MF-1, a brazilian biotype.</title>
        <authorList>
            <person name="Quecine M.C."/>
            <person name="Pachon D.M.R."/>
            <person name="Bonatelli M.L."/>
            <person name="Correr F.H."/>
            <person name="Franceschini L.M."/>
            <person name="Leite T.F."/>
            <person name="Margarido G.R.A."/>
            <person name="Almeida C.A."/>
            <person name="Ferrarezi J.A."/>
            <person name="Labate C.A."/>
        </authorList>
    </citation>
    <scope>NUCLEOTIDE SEQUENCE</scope>
    <source>
        <strain evidence="2">MF-1</strain>
    </source>
</reference>